<organism evidence="2 3">
    <name type="scientific">Achromobacter spanius</name>
    <dbReference type="NCBI Taxonomy" id="217203"/>
    <lineage>
        <taxon>Bacteria</taxon>
        <taxon>Pseudomonadati</taxon>
        <taxon>Pseudomonadota</taxon>
        <taxon>Betaproteobacteria</taxon>
        <taxon>Burkholderiales</taxon>
        <taxon>Alcaligenaceae</taxon>
        <taxon>Achromobacter</taxon>
    </lineage>
</organism>
<dbReference type="SUPFAM" id="SSF54637">
    <property type="entry name" value="Thioesterase/thiol ester dehydrase-isomerase"/>
    <property type="match status" value="1"/>
</dbReference>
<dbReference type="Pfam" id="PF01575">
    <property type="entry name" value="MaoC_dehydratas"/>
    <property type="match status" value="1"/>
</dbReference>
<proteinExistence type="predicted"/>
<dbReference type="PANTHER" id="PTHR42993:SF1">
    <property type="entry name" value="MAOC-LIKE DEHYDRATASE DOMAIN-CONTAINING PROTEIN"/>
    <property type="match status" value="1"/>
</dbReference>
<evidence type="ECO:0000313" key="2">
    <source>
        <dbReference type="EMBL" id="WFP07290.1"/>
    </source>
</evidence>
<feature type="domain" description="MaoC-like" evidence="1">
    <location>
        <begin position="20"/>
        <end position="120"/>
    </location>
</feature>
<sequence>MPLLQRQTMLILETPQDLEAHVGKVLGHTDWVEITQEMIDDFARISGDRNWIHIDVERARRELPDGKTIAHGMLTLSLMSGMGGDVVQVRERGRGINYGSNKVRFTAPVQVGSRIRLERTLLAFERLDDAVRLTYGNHMFREGLDRPVMVAETLNLMYLKGK</sequence>
<dbReference type="InterPro" id="IPR002539">
    <property type="entry name" value="MaoC-like_dom"/>
</dbReference>
<gene>
    <name evidence="2" type="ORF">P8T11_23725</name>
</gene>
<keyword evidence="3" id="KW-1185">Reference proteome</keyword>
<dbReference type="InterPro" id="IPR039375">
    <property type="entry name" value="NodN-like"/>
</dbReference>
<reference evidence="2 3" key="1">
    <citation type="submission" date="2023-03" db="EMBL/GenBank/DDBJ databases">
        <title>Achromobacter spanius LIG8.</title>
        <authorList>
            <person name="Shrestha S."/>
        </authorList>
    </citation>
    <scope>NUCLEOTIDE SEQUENCE [LARGE SCALE GENOMIC DNA]</scope>
    <source>
        <strain evidence="2 3">LIG8</strain>
    </source>
</reference>
<dbReference type="CDD" id="cd03450">
    <property type="entry name" value="NodN"/>
    <property type="match status" value="1"/>
</dbReference>
<protein>
    <submittedName>
        <fullName evidence="2">MaoC family dehydratase</fullName>
    </submittedName>
</protein>
<name>A0ABY8GR19_9BURK</name>
<accession>A0ABY8GR19</accession>
<dbReference type="EMBL" id="CP121261">
    <property type="protein sequence ID" value="WFP07290.1"/>
    <property type="molecule type" value="Genomic_DNA"/>
</dbReference>
<dbReference type="Gene3D" id="3.10.129.10">
    <property type="entry name" value="Hotdog Thioesterase"/>
    <property type="match status" value="1"/>
</dbReference>
<evidence type="ECO:0000313" key="3">
    <source>
        <dbReference type="Proteomes" id="UP001214170"/>
    </source>
</evidence>
<dbReference type="PANTHER" id="PTHR42993">
    <property type="entry name" value="MAOC-LIKE DEHYDRATASE DOMAIN-CONTAINING PROTEIN"/>
    <property type="match status" value="1"/>
</dbReference>
<dbReference type="RefSeq" id="WP_268079752.1">
    <property type="nucleotide sequence ID" value="NZ_CP106885.1"/>
</dbReference>
<dbReference type="Proteomes" id="UP001214170">
    <property type="component" value="Chromosome"/>
</dbReference>
<dbReference type="InterPro" id="IPR029069">
    <property type="entry name" value="HotDog_dom_sf"/>
</dbReference>
<evidence type="ECO:0000259" key="1">
    <source>
        <dbReference type="Pfam" id="PF01575"/>
    </source>
</evidence>